<dbReference type="AlphaFoldDB" id="A0A5N4A1T5"/>
<dbReference type="Pfam" id="PF00650">
    <property type="entry name" value="CRAL_TRIO"/>
    <property type="match status" value="1"/>
</dbReference>
<evidence type="ECO:0000313" key="3">
    <source>
        <dbReference type="Proteomes" id="UP000327044"/>
    </source>
</evidence>
<organism evidence="2 3">
    <name type="scientific">Photinus pyralis</name>
    <name type="common">Common eastern firefly</name>
    <name type="synonym">Lampyris pyralis</name>
    <dbReference type="NCBI Taxonomy" id="7054"/>
    <lineage>
        <taxon>Eukaryota</taxon>
        <taxon>Metazoa</taxon>
        <taxon>Ecdysozoa</taxon>
        <taxon>Arthropoda</taxon>
        <taxon>Hexapoda</taxon>
        <taxon>Insecta</taxon>
        <taxon>Pterygota</taxon>
        <taxon>Neoptera</taxon>
        <taxon>Endopterygota</taxon>
        <taxon>Coleoptera</taxon>
        <taxon>Polyphaga</taxon>
        <taxon>Elateriformia</taxon>
        <taxon>Elateroidea</taxon>
        <taxon>Lampyridae</taxon>
        <taxon>Lampyrinae</taxon>
        <taxon>Photinus</taxon>
    </lineage>
</organism>
<dbReference type="PRINTS" id="PR00180">
    <property type="entry name" value="CRETINALDHBP"/>
</dbReference>
<dbReference type="PANTHER" id="PTHR10174:SF213">
    <property type="entry name" value="CRAL-TRIO DOMAIN-CONTAINING PROTEIN"/>
    <property type="match status" value="1"/>
</dbReference>
<dbReference type="PROSITE" id="PS50191">
    <property type="entry name" value="CRAL_TRIO"/>
    <property type="match status" value="1"/>
</dbReference>
<dbReference type="EMBL" id="VVIM01000011">
    <property type="protein sequence ID" value="KAB0791294.1"/>
    <property type="molecule type" value="Genomic_DNA"/>
</dbReference>
<dbReference type="InterPro" id="IPR001251">
    <property type="entry name" value="CRAL-TRIO_dom"/>
</dbReference>
<dbReference type="GO" id="GO:0016020">
    <property type="term" value="C:membrane"/>
    <property type="evidence" value="ECO:0007669"/>
    <property type="project" value="TreeGrafter"/>
</dbReference>
<dbReference type="InParanoid" id="A0A5N4A1T5"/>
<dbReference type="GO" id="GO:1902936">
    <property type="term" value="F:phosphatidylinositol bisphosphate binding"/>
    <property type="evidence" value="ECO:0007669"/>
    <property type="project" value="TreeGrafter"/>
</dbReference>
<sequence length="297" mass="34562">MPFQYASVDLEYKNRKELRKEDVQYMQEWLRKQPHLPPLIELEIIFFLVSCNYSFEMAKTTIDNYFTLKGMMPEIFGRRDTNTLAATLDRMFLLPLPKLTSEGYQVMYCKLRDCDLSKFVFGDTVKCCEVVLSLALNQKGSVNGLVYVFDLEGFSLAHIAQMPLLSVKKLVTFLQEGLPLQLKQFHYINAGSRLDAFMMLIRPFTKQELFKMTHIHTDYLKTLYNFIPRECMPKEVGGLDESADVLLERVKAMVVDNADFIQEQEERVIDESLRPQKSTKFNHLFGVEGTFKKLELD</sequence>
<dbReference type="Gene3D" id="3.40.525.10">
    <property type="entry name" value="CRAL-TRIO lipid binding domain"/>
    <property type="match status" value="1"/>
</dbReference>
<dbReference type="SUPFAM" id="SSF46938">
    <property type="entry name" value="CRAL/TRIO N-terminal domain"/>
    <property type="match status" value="1"/>
</dbReference>
<feature type="domain" description="CRAL-TRIO" evidence="1">
    <location>
        <begin position="129"/>
        <end position="244"/>
    </location>
</feature>
<dbReference type="SUPFAM" id="SSF52087">
    <property type="entry name" value="CRAL/TRIO domain"/>
    <property type="match status" value="1"/>
</dbReference>
<dbReference type="SMART" id="SM00516">
    <property type="entry name" value="SEC14"/>
    <property type="match status" value="1"/>
</dbReference>
<evidence type="ECO:0000259" key="1">
    <source>
        <dbReference type="PROSITE" id="PS50191"/>
    </source>
</evidence>
<dbReference type="InterPro" id="IPR036865">
    <property type="entry name" value="CRAL-TRIO_dom_sf"/>
</dbReference>
<gene>
    <name evidence="2" type="ORF">PPYR_03094</name>
</gene>
<protein>
    <recommendedName>
        <fullName evidence="1">CRAL-TRIO domain-containing protein</fullName>
    </recommendedName>
</protein>
<dbReference type="OrthoDB" id="6432525at2759"/>
<reference evidence="2 3" key="1">
    <citation type="journal article" date="2018" name="Elife">
        <title>Firefly genomes illuminate parallel origins of bioluminescence in beetles.</title>
        <authorList>
            <person name="Fallon T.R."/>
            <person name="Lower S.E."/>
            <person name="Chang C.H."/>
            <person name="Bessho-Uehara M."/>
            <person name="Martin G.J."/>
            <person name="Bewick A.J."/>
            <person name="Behringer M."/>
            <person name="Debat H.J."/>
            <person name="Wong I."/>
            <person name="Day J.C."/>
            <person name="Suvorov A."/>
            <person name="Silva C.J."/>
            <person name="Stanger-Hall K.F."/>
            <person name="Hall D.W."/>
            <person name="Schmitz R.J."/>
            <person name="Nelson D.R."/>
            <person name="Lewis S.M."/>
            <person name="Shigenobu S."/>
            <person name="Bybee S.M."/>
            <person name="Larracuente A.M."/>
            <person name="Oba Y."/>
            <person name="Weng J.K."/>
        </authorList>
    </citation>
    <scope>NUCLEOTIDE SEQUENCE [LARGE SCALE GENOMIC DNA]</scope>
    <source>
        <strain evidence="2">1611_PpyrPB1</strain>
        <tissue evidence="2">Whole body</tissue>
    </source>
</reference>
<comment type="caution">
    <text evidence="2">The sequence shown here is derived from an EMBL/GenBank/DDBJ whole genome shotgun (WGS) entry which is preliminary data.</text>
</comment>
<name>A0A5N4A1T5_PHOPY</name>
<keyword evidence="3" id="KW-1185">Reference proteome</keyword>
<dbReference type="InterPro" id="IPR036273">
    <property type="entry name" value="CRAL/TRIO_N_dom_sf"/>
</dbReference>
<dbReference type="PANTHER" id="PTHR10174">
    <property type="entry name" value="ALPHA-TOCOPHEROL TRANSFER PROTEIN-RELATED"/>
    <property type="match status" value="1"/>
</dbReference>
<evidence type="ECO:0000313" key="2">
    <source>
        <dbReference type="EMBL" id="KAB0791294.1"/>
    </source>
</evidence>
<dbReference type="Proteomes" id="UP000327044">
    <property type="component" value="Unassembled WGS sequence"/>
</dbReference>
<proteinExistence type="predicted"/>
<accession>A0A5N4A1T5</accession>
<dbReference type="CDD" id="cd00170">
    <property type="entry name" value="SEC14"/>
    <property type="match status" value="1"/>
</dbReference>